<keyword evidence="3" id="KW-1185">Reference proteome</keyword>
<dbReference type="Gene3D" id="1.20.1050.10">
    <property type="match status" value="1"/>
</dbReference>
<dbReference type="Pfam" id="PF14497">
    <property type="entry name" value="GST_C_3"/>
    <property type="match status" value="1"/>
</dbReference>
<evidence type="ECO:0000313" key="3">
    <source>
        <dbReference type="Proteomes" id="UP000654370"/>
    </source>
</evidence>
<dbReference type="OrthoDB" id="414243at2759"/>
<dbReference type="Proteomes" id="UP000654370">
    <property type="component" value="Unassembled WGS sequence"/>
</dbReference>
<gene>
    <name evidence="2" type="ORF">INT43_000467</name>
</gene>
<protein>
    <recommendedName>
        <fullName evidence="1">Glutathione S-transferase C-terminal domain-containing protein</fullName>
    </recommendedName>
</protein>
<evidence type="ECO:0000259" key="1">
    <source>
        <dbReference type="Pfam" id="PF14497"/>
    </source>
</evidence>
<evidence type="ECO:0000313" key="2">
    <source>
        <dbReference type="EMBL" id="KAG2184558.1"/>
    </source>
</evidence>
<name>A0A8H7Q3C5_MORIS</name>
<dbReference type="EMBL" id="JAEPQZ010000002">
    <property type="protein sequence ID" value="KAG2184558.1"/>
    <property type="molecule type" value="Genomic_DNA"/>
</dbReference>
<reference evidence="2" key="1">
    <citation type="submission" date="2020-12" db="EMBL/GenBank/DDBJ databases">
        <title>Metabolic potential, ecology and presence of endohyphal bacteria is reflected in genomic diversity of Mucoromycotina.</title>
        <authorList>
            <person name="Muszewska A."/>
            <person name="Okrasinska A."/>
            <person name="Steczkiewicz K."/>
            <person name="Drgas O."/>
            <person name="Orlowska M."/>
            <person name="Perlinska-Lenart U."/>
            <person name="Aleksandrzak-Piekarczyk T."/>
            <person name="Szatraj K."/>
            <person name="Zielenkiewicz U."/>
            <person name="Pilsyk S."/>
            <person name="Malc E."/>
            <person name="Mieczkowski P."/>
            <person name="Kruszewska J.S."/>
            <person name="Biernat P."/>
            <person name="Pawlowska J."/>
        </authorList>
    </citation>
    <scope>NUCLEOTIDE SEQUENCE</scope>
    <source>
        <strain evidence="2">WA0000067209</strain>
    </source>
</reference>
<feature type="domain" description="Glutathione S-transferase C-terminal" evidence="1">
    <location>
        <begin position="14"/>
        <end position="97"/>
    </location>
</feature>
<dbReference type="InterPro" id="IPR036282">
    <property type="entry name" value="Glutathione-S-Trfase_C_sf"/>
</dbReference>
<dbReference type="AlphaFoldDB" id="A0A8H7Q3C5"/>
<proteinExistence type="predicted"/>
<organism evidence="2 3">
    <name type="scientific">Mortierella isabellina</name>
    <name type="common">Filamentous fungus</name>
    <name type="synonym">Umbelopsis isabellina</name>
    <dbReference type="NCBI Taxonomy" id="91625"/>
    <lineage>
        <taxon>Eukaryota</taxon>
        <taxon>Fungi</taxon>
        <taxon>Fungi incertae sedis</taxon>
        <taxon>Mucoromycota</taxon>
        <taxon>Mucoromycotina</taxon>
        <taxon>Umbelopsidomycetes</taxon>
        <taxon>Umbelopsidales</taxon>
        <taxon>Umbelopsidaceae</taxon>
        <taxon>Umbelopsis</taxon>
    </lineage>
</organism>
<accession>A0A8H7Q3C5</accession>
<dbReference type="InterPro" id="IPR004046">
    <property type="entry name" value="GST_C"/>
</dbReference>
<dbReference type="SUPFAM" id="SSF47616">
    <property type="entry name" value="GST C-terminal domain-like"/>
    <property type="match status" value="1"/>
</dbReference>
<sequence>MALIDQFCFSWEELHEKYWPLLYGWKKLLTTEQFNETLHKVLHEQIKPIVMKHEETPAKNGSDFYVGDKMTLADIHATISVPFLNYDHLFTKEAVPKIYLLCTKSSWTMKPFEKSFTVIHQSKRMIIEQILGTGILADFRLG</sequence>
<comment type="caution">
    <text evidence="2">The sequence shown here is derived from an EMBL/GenBank/DDBJ whole genome shotgun (WGS) entry which is preliminary data.</text>
</comment>